<feature type="domain" description="EAL" evidence="2">
    <location>
        <begin position="417"/>
        <end position="672"/>
    </location>
</feature>
<organism evidence="4 5">
    <name type="scientific">Marinomonas ostreistagni</name>
    <dbReference type="NCBI Taxonomy" id="359209"/>
    <lineage>
        <taxon>Bacteria</taxon>
        <taxon>Pseudomonadati</taxon>
        <taxon>Pseudomonadota</taxon>
        <taxon>Gammaproteobacteria</taxon>
        <taxon>Oceanospirillales</taxon>
        <taxon>Oceanospirillaceae</taxon>
        <taxon>Marinomonas</taxon>
    </lineage>
</organism>
<sequence length="678" mass="76916">MKLGQRIAFRQAKIILITSFLIGGFSALLQFYNDLTHVRENLTESIERSVSLYMPSLQRSIYNLDDQQVQSTAEIILADPLFSAVEVFDDFGDLKGRATQANYAPVNWLSNFSFSLLGIPRQLSRTIKIPSIVERDAKLLLSIDKQYVASGLTSRAVTLAFSGLIATLLLSSILFVVFYFALSKPIQEIARWVANLDREVRKEPMNPPYTKTDELGELVQSVEQIWHKKDRANRQIKALAYYDTLTDLANRRMFIESLEDQLNQLKSQTSFGAVMYLDIDRFKTINDSLGHQVGDQLLMTFAQRLKRSLPKDAVTARFGGDEFVIMLPAQYELEAQAVTSAKELAASVNALVSVPVQVGRHLIHCTTSIGLTTFPQKDDSSAHILRRADTALYQTKAEGRHGYRFFDVSMQRLAQSRWQLEEGLHKAISQQELELWLQPQVTVQGVISGAEVLLRWQHPDKGMISPLDFISVAEESGQISAIEEWVLEETLKKVKSWQEAGLPKTFRHISINISPSHFMQADFISRIEPILKKYPLDNIDVEFEITENLLIDNFAQATKSMKVLQEQGISFSIDDFGTGYSSLRYLNQLPINVLKIDRYFIAPINTLEDEAPIVDVILLMAKKLGLEVIAEGVETEVQRQFLAERGCRLYQGYYFSKPLHHGEFYAMICRQQVIVPSE</sequence>
<keyword evidence="5" id="KW-1185">Reference proteome</keyword>
<keyword evidence="1" id="KW-0812">Transmembrane</keyword>
<dbReference type="EMBL" id="JAEMUH010000010">
    <property type="protein sequence ID" value="MBJ7551371.1"/>
    <property type="molecule type" value="Genomic_DNA"/>
</dbReference>
<dbReference type="Proteomes" id="UP000598488">
    <property type="component" value="Unassembled WGS sequence"/>
</dbReference>
<dbReference type="Gene3D" id="3.30.70.270">
    <property type="match status" value="1"/>
</dbReference>
<dbReference type="CDD" id="cd01948">
    <property type="entry name" value="EAL"/>
    <property type="match status" value="1"/>
</dbReference>
<dbReference type="SMART" id="SM00267">
    <property type="entry name" value="GGDEF"/>
    <property type="match status" value="1"/>
</dbReference>
<feature type="domain" description="GGDEF" evidence="3">
    <location>
        <begin position="270"/>
        <end position="408"/>
    </location>
</feature>
<protein>
    <submittedName>
        <fullName evidence="4">EAL domain-containing protein</fullName>
    </submittedName>
</protein>
<dbReference type="CDD" id="cd01949">
    <property type="entry name" value="GGDEF"/>
    <property type="match status" value="1"/>
</dbReference>
<accession>A0ABS0ZCI5</accession>
<keyword evidence="1" id="KW-0472">Membrane</keyword>
<dbReference type="InterPro" id="IPR035919">
    <property type="entry name" value="EAL_sf"/>
</dbReference>
<dbReference type="SMART" id="SM00052">
    <property type="entry name" value="EAL"/>
    <property type="match status" value="1"/>
</dbReference>
<evidence type="ECO:0000256" key="1">
    <source>
        <dbReference type="SAM" id="Phobius"/>
    </source>
</evidence>
<name>A0ABS0ZCI5_9GAMM</name>
<evidence type="ECO:0000259" key="3">
    <source>
        <dbReference type="PROSITE" id="PS50887"/>
    </source>
</evidence>
<dbReference type="RefSeq" id="WP_199462948.1">
    <property type="nucleotide sequence ID" value="NZ_JAEMUH010000010.1"/>
</dbReference>
<dbReference type="Gene3D" id="3.20.20.450">
    <property type="entry name" value="EAL domain"/>
    <property type="match status" value="1"/>
</dbReference>
<dbReference type="InterPro" id="IPR000160">
    <property type="entry name" value="GGDEF_dom"/>
</dbReference>
<dbReference type="InterPro" id="IPR050706">
    <property type="entry name" value="Cyclic-di-GMP_PDE-like"/>
</dbReference>
<dbReference type="PANTHER" id="PTHR33121:SF70">
    <property type="entry name" value="SIGNALING PROTEIN YKOW"/>
    <property type="match status" value="1"/>
</dbReference>
<dbReference type="Pfam" id="PF00990">
    <property type="entry name" value="GGDEF"/>
    <property type="match status" value="1"/>
</dbReference>
<comment type="caution">
    <text evidence="4">The sequence shown here is derived from an EMBL/GenBank/DDBJ whole genome shotgun (WGS) entry which is preliminary data.</text>
</comment>
<feature type="transmembrane region" description="Helical" evidence="1">
    <location>
        <begin position="159"/>
        <end position="182"/>
    </location>
</feature>
<dbReference type="PROSITE" id="PS50887">
    <property type="entry name" value="GGDEF"/>
    <property type="match status" value="1"/>
</dbReference>
<dbReference type="InterPro" id="IPR029787">
    <property type="entry name" value="Nucleotide_cyclase"/>
</dbReference>
<keyword evidence="1" id="KW-1133">Transmembrane helix</keyword>
<reference evidence="4 5" key="1">
    <citation type="submission" date="2020-12" db="EMBL/GenBank/DDBJ databases">
        <title>Comparative genome analysis of fungal antagonists Marinomonas ostreistagni 398 and M. spartinae 468.</title>
        <authorList>
            <person name="Fields J.L."/>
            <person name="Mavrodi O.V."/>
            <person name="Biber P.D."/>
            <person name="Indest K.J."/>
            <person name="Mavrodi D.V."/>
        </authorList>
    </citation>
    <scope>NUCLEOTIDE SEQUENCE [LARGE SCALE GENOMIC DNA]</scope>
    <source>
        <strain evidence="4 5">USM7</strain>
    </source>
</reference>
<dbReference type="NCBIfam" id="TIGR00254">
    <property type="entry name" value="GGDEF"/>
    <property type="match status" value="1"/>
</dbReference>
<dbReference type="PANTHER" id="PTHR33121">
    <property type="entry name" value="CYCLIC DI-GMP PHOSPHODIESTERASE PDEF"/>
    <property type="match status" value="1"/>
</dbReference>
<feature type="transmembrane region" description="Helical" evidence="1">
    <location>
        <begin position="12"/>
        <end position="32"/>
    </location>
</feature>
<dbReference type="SUPFAM" id="SSF141868">
    <property type="entry name" value="EAL domain-like"/>
    <property type="match status" value="1"/>
</dbReference>
<dbReference type="PROSITE" id="PS50883">
    <property type="entry name" value="EAL"/>
    <property type="match status" value="1"/>
</dbReference>
<proteinExistence type="predicted"/>
<dbReference type="Pfam" id="PF00563">
    <property type="entry name" value="EAL"/>
    <property type="match status" value="1"/>
</dbReference>
<dbReference type="InterPro" id="IPR043128">
    <property type="entry name" value="Rev_trsase/Diguanyl_cyclase"/>
</dbReference>
<dbReference type="InterPro" id="IPR001633">
    <property type="entry name" value="EAL_dom"/>
</dbReference>
<dbReference type="SUPFAM" id="SSF55073">
    <property type="entry name" value="Nucleotide cyclase"/>
    <property type="match status" value="1"/>
</dbReference>
<gene>
    <name evidence="4" type="ORF">JHD44_11820</name>
</gene>
<evidence type="ECO:0000313" key="5">
    <source>
        <dbReference type="Proteomes" id="UP000598488"/>
    </source>
</evidence>
<evidence type="ECO:0000259" key="2">
    <source>
        <dbReference type="PROSITE" id="PS50883"/>
    </source>
</evidence>
<evidence type="ECO:0000313" key="4">
    <source>
        <dbReference type="EMBL" id="MBJ7551371.1"/>
    </source>
</evidence>